<evidence type="ECO:0000256" key="2">
    <source>
        <dbReference type="ARBA" id="ARBA00023130"/>
    </source>
</evidence>
<keyword evidence="3" id="KW-1015">Disulfide bond</keyword>
<feature type="domain" description="Ig-like" evidence="5">
    <location>
        <begin position="147"/>
        <end position="244"/>
    </location>
</feature>
<dbReference type="SMART" id="SM00407">
    <property type="entry name" value="IGc1"/>
    <property type="match status" value="1"/>
</dbReference>
<dbReference type="GO" id="GO:0005576">
    <property type="term" value="C:extracellular region"/>
    <property type="evidence" value="ECO:0007669"/>
    <property type="project" value="UniProtKB-ARBA"/>
</dbReference>
<dbReference type="GO" id="GO:0002250">
    <property type="term" value="P:adaptive immune response"/>
    <property type="evidence" value="ECO:0007669"/>
    <property type="project" value="UniProtKB-KW"/>
</dbReference>
<evidence type="ECO:0000256" key="3">
    <source>
        <dbReference type="ARBA" id="ARBA00023157"/>
    </source>
</evidence>
<sequence length="248" mass="27401">MGLLSFDQVRHIEMVTPSQLLGLLLLWIPESRGQIVLTQTPESLAKAPGESATIKCKASSSVSSYLHWYQQKPGQAPKLIIKQVTTLMPGIPARFSGSGSGTDFTLSINSVEAGDAADYYCQQSNSWPRTFGKGTKLEIKRRENARPSVFIFHPSEEQLTQGSASIVCLVNNFYPQNAKVQWKLDNKPTESGVLTSTTAQDSKDSTYSLSSTLSLSKAEYEKHNQYSCEITHETLTSPLVKSFQRNEC</sequence>
<dbReference type="SMART" id="SM00406">
    <property type="entry name" value="IGv"/>
    <property type="match status" value="1"/>
</dbReference>
<dbReference type="InParanoid" id="A0A6I8PEL6"/>
<dbReference type="GO" id="GO:0006955">
    <property type="term" value="P:immune response"/>
    <property type="evidence" value="ECO:0000318"/>
    <property type="project" value="GO_Central"/>
</dbReference>
<dbReference type="CDD" id="cd07699">
    <property type="entry name" value="IgC1_L"/>
    <property type="match status" value="1"/>
</dbReference>
<dbReference type="InterPro" id="IPR013783">
    <property type="entry name" value="Ig-like_fold"/>
</dbReference>
<dbReference type="InterPro" id="IPR003599">
    <property type="entry name" value="Ig_sub"/>
</dbReference>
<dbReference type="Ensembl" id="ENSOANT00000063859.1">
    <property type="protein sequence ID" value="ENSOANP00000050568.1"/>
    <property type="gene ID" value="ENSOANG00000031266.2"/>
</dbReference>
<protein>
    <recommendedName>
        <fullName evidence="5">Ig-like domain-containing protein</fullName>
    </recommendedName>
</protein>
<dbReference type="InterPro" id="IPR007110">
    <property type="entry name" value="Ig-like_dom"/>
</dbReference>
<dbReference type="Gene3D" id="2.60.40.10">
    <property type="entry name" value="Immunoglobulins"/>
    <property type="match status" value="2"/>
</dbReference>
<dbReference type="InterPro" id="IPR003597">
    <property type="entry name" value="Ig_C1-set"/>
</dbReference>
<reference evidence="6 7" key="1">
    <citation type="journal article" date="2008" name="Nature">
        <title>Genome analysis of the platypus reveals unique signatures of evolution.</title>
        <authorList>
            <person name="Warren W.C."/>
            <person name="Hillier L.W."/>
            <person name="Marshall Graves J.A."/>
            <person name="Birney E."/>
            <person name="Ponting C.P."/>
            <person name="Grutzner F."/>
            <person name="Belov K."/>
            <person name="Miller W."/>
            <person name="Clarke L."/>
            <person name="Chinwalla A.T."/>
            <person name="Yang S.P."/>
            <person name="Heger A."/>
            <person name="Locke D.P."/>
            <person name="Miethke P."/>
            <person name="Waters P.D."/>
            <person name="Veyrunes F."/>
            <person name="Fulton L."/>
            <person name="Fulton B."/>
            <person name="Graves T."/>
            <person name="Wallis J."/>
            <person name="Puente X.S."/>
            <person name="Lopez-Otin C."/>
            <person name="Ordonez G.R."/>
            <person name="Eichler E.E."/>
            <person name="Chen L."/>
            <person name="Cheng Z."/>
            <person name="Deakin J.E."/>
            <person name="Alsop A."/>
            <person name="Thompson K."/>
            <person name="Kirby P."/>
            <person name="Papenfuss A.T."/>
            <person name="Wakefield M.J."/>
            <person name="Olender T."/>
            <person name="Lancet D."/>
            <person name="Huttley G.A."/>
            <person name="Smit A.F."/>
            <person name="Pask A."/>
            <person name="Temple-Smith P."/>
            <person name="Batzer M.A."/>
            <person name="Walker J.A."/>
            <person name="Konkel M.K."/>
            <person name="Harris R.S."/>
            <person name="Whittington C.M."/>
            <person name="Wong E.S."/>
            <person name="Gemmell N.J."/>
            <person name="Buschiazzo E."/>
            <person name="Vargas Jentzsch I.M."/>
            <person name="Merkel A."/>
            <person name="Schmitz J."/>
            <person name="Zemann A."/>
            <person name="Churakov G."/>
            <person name="Kriegs J.O."/>
            <person name="Brosius J."/>
            <person name="Murchison E.P."/>
            <person name="Sachidanandam R."/>
            <person name="Smith C."/>
            <person name="Hannon G.J."/>
            <person name="Tsend-Ayush E."/>
            <person name="McMillan D."/>
            <person name="Attenborough R."/>
            <person name="Rens W."/>
            <person name="Ferguson-Smith M."/>
            <person name="Lefevre C.M."/>
            <person name="Sharp J.A."/>
            <person name="Nicholas K.R."/>
            <person name="Ray D.A."/>
            <person name="Kube M."/>
            <person name="Reinhardt R."/>
            <person name="Pringle T.H."/>
            <person name="Taylor J."/>
            <person name="Jones R.C."/>
            <person name="Nixon B."/>
            <person name="Dacheux J.L."/>
            <person name="Niwa H."/>
            <person name="Sekita Y."/>
            <person name="Huang X."/>
            <person name="Stark A."/>
            <person name="Kheradpour P."/>
            <person name="Kellis M."/>
            <person name="Flicek P."/>
            <person name="Chen Y."/>
            <person name="Webber C."/>
            <person name="Hardison R."/>
            <person name="Nelson J."/>
            <person name="Hallsworth-Pepin K."/>
            <person name="Delehaunty K."/>
            <person name="Markovic C."/>
            <person name="Minx P."/>
            <person name="Feng Y."/>
            <person name="Kremitzki C."/>
            <person name="Mitreva M."/>
            <person name="Glasscock J."/>
            <person name="Wylie T."/>
            <person name="Wohldmann P."/>
            <person name="Thiru P."/>
            <person name="Nhan M.N."/>
            <person name="Pohl C.S."/>
            <person name="Smith S.M."/>
            <person name="Hou S."/>
            <person name="Nefedov M."/>
            <person name="de Jong P.J."/>
            <person name="Renfree M.B."/>
            <person name="Mardis E.R."/>
            <person name="Wilson R.K."/>
        </authorList>
    </citation>
    <scope>NUCLEOTIDE SEQUENCE [LARGE SCALE GENOMIC DNA]</scope>
    <source>
        <strain evidence="6 7">Glennie</strain>
    </source>
</reference>
<keyword evidence="7" id="KW-1185">Reference proteome</keyword>
<dbReference type="SUPFAM" id="SSF48726">
    <property type="entry name" value="Immunoglobulin"/>
    <property type="match status" value="2"/>
</dbReference>
<dbReference type="Bgee" id="ENSOANG00000031266">
    <property type="expression patterns" value="Expressed in endometrium and 5 other cell types or tissues"/>
</dbReference>
<dbReference type="FunFam" id="2.60.40.10:FF:000283">
    <property type="entry name" value="Immunoglobulin kappa constant"/>
    <property type="match status" value="1"/>
</dbReference>
<dbReference type="AlphaFoldDB" id="A0A6I8PEL6"/>
<reference evidence="6" key="2">
    <citation type="submission" date="2025-08" db="UniProtKB">
        <authorList>
            <consortium name="Ensembl"/>
        </authorList>
    </citation>
    <scope>IDENTIFICATION</scope>
    <source>
        <strain evidence="6">Glennie</strain>
    </source>
</reference>
<organism evidence="6 7">
    <name type="scientific">Ornithorhynchus anatinus</name>
    <name type="common">Duckbill platypus</name>
    <dbReference type="NCBI Taxonomy" id="9258"/>
    <lineage>
        <taxon>Eukaryota</taxon>
        <taxon>Metazoa</taxon>
        <taxon>Chordata</taxon>
        <taxon>Craniata</taxon>
        <taxon>Vertebrata</taxon>
        <taxon>Euteleostomi</taxon>
        <taxon>Mammalia</taxon>
        <taxon>Monotremata</taxon>
        <taxon>Ornithorhynchidae</taxon>
        <taxon>Ornithorhynchus</taxon>
    </lineage>
</organism>
<dbReference type="PANTHER" id="PTHR23267">
    <property type="entry name" value="IMMUNOGLOBULIN LIGHT CHAIN"/>
    <property type="match status" value="1"/>
</dbReference>
<keyword evidence="2" id="KW-1064">Adaptive immunity</keyword>
<name>A0A6I8PEL6_ORNAN</name>
<dbReference type="SMART" id="SM00409">
    <property type="entry name" value="IG"/>
    <property type="match status" value="2"/>
</dbReference>
<evidence type="ECO:0000313" key="6">
    <source>
        <dbReference type="Ensembl" id="ENSOANP00000050568.1"/>
    </source>
</evidence>
<reference evidence="6" key="3">
    <citation type="submission" date="2025-09" db="UniProtKB">
        <authorList>
            <consortium name="Ensembl"/>
        </authorList>
    </citation>
    <scope>IDENTIFICATION</scope>
    <source>
        <strain evidence="6">Glennie</strain>
    </source>
</reference>
<evidence type="ECO:0000259" key="5">
    <source>
        <dbReference type="PROSITE" id="PS50835"/>
    </source>
</evidence>
<proteinExistence type="predicted"/>
<dbReference type="InterPro" id="IPR036179">
    <property type="entry name" value="Ig-like_dom_sf"/>
</dbReference>
<dbReference type="CDD" id="cd04980">
    <property type="entry name" value="IgV_L_kappa"/>
    <property type="match status" value="1"/>
</dbReference>
<keyword evidence="1" id="KW-0391">Immunity</keyword>
<dbReference type="GO" id="GO:0019814">
    <property type="term" value="C:immunoglobulin complex"/>
    <property type="evidence" value="ECO:0000318"/>
    <property type="project" value="GO_Central"/>
</dbReference>
<dbReference type="GO" id="GO:0005886">
    <property type="term" value="C:plasma membrane"/>
    <property type="evidence" value="ECO:0007669"/>
    <property type="project" value="UniProtKB-ARBA"/>
</dbReference>
<evidence type="ECO:0000313" key="7">
    <source>
        <dbReference type="Proteomes" id="UP000002279"/>
    </source>
</evidence>
<accession>A0A6I8PEL6</accession>
<dbReference type="Pfam" id="PF07686">
    <property type="entry name" value="V-set"/>
    <property type="match status" value="1"/>
</dbReference>
<dbReference type="Proteomes" id="UP000002279">
    <property type="component" value="Chromosome 18"/>
</dbReference>
<dbReference type="Pfam" id="PF07654">
    <property type="entry name" value="C1-set"/>
    <property type="match status" value="1"/>
</dbReference>
<evidence type="ECO:0000256" key="1">
    <source>
        <dbReference type="ARBA" id="ARBA00022859"/>
    </source>
</evidence>
<dbReference type="OMA" id="CMSDHNG"/>
<dbReference type="GeneTree" id="ENSGT00940000163478"/>
<feature type="domain" description="Ig-like" evidence="5">
    <location>
        <begin position="29"/>
        <end position="140"/>
    </location>
</feature>
<evidence type="ECO:0000256" key="4">
    <source>
        <dbReference type="ARBA" id="ARBA00043265"/>
    </source>
</evidence>
<keyword evidence="4" id="KW-1280">Immunoglobulin</keyword>
<dbReference type="InterPro" id="IPR050150">
    <property type="entry name" value="IgV_Light_Chain"/>
</dbReference>
<dbReference type="InterPro" id="IPR013106">
    <property type="entry name" value="Ig_V-set"/>
</dbReference>
<dbReference type="PROSITE" id="PS50835">
    <property type="entry name" value="IG_LIKE"/>
    <property type="match status" value="2"/>
</dbReference>
<dbReference type="FunFam" id="2.60.40.10:FF:000350">
    <property type="entry name" value="Immunoglobulin kappa chain variable 18-36"/>
    <property type="match status" value="1"/>
</dbReference>